<dbReference type="EMBL" id="FOMT01000002">
    <property type="protein sequence ID" value="SFE01492.1"/>
    <property type="molecule type" value="Genomic_DNA"/>
</dbReference>
<dbReference type="Pfam" id="PF13407">
    <property type="entry name" value="Peripla_BP_4"/>
    <property type="match status" value="1"/>
</dbReference>
<comment type="similarity">
    <text evidence="2">Belongs to the bacterial solute-binding protein 2 family.</text>
</comment>
<feature type="domain" description="Periplasmic binding protein" evidence="4">
    <location>
        <begin position="48"/>
        <end position="300"/>
    </location>
</feature>
<dbReference type="OrthoDB" id="6196975at2"/>
<dbReference type="RefSeq" id="WP_091184096.1">
    <property type="nucleotide sequence ID" value="NZ_FOMT01000002.1"/>
</dbReference>
<keyword evidence="6" id="KW-1185">Reference proteome</keyword>
<evidence type="ECO:0000313" key="6">
    <source>
        <dbReference type="Proteomes" id="UP000198855"/>
    </source>
</evidence>
<accession>A0A1I1X2D3</accession>
<keyword evidence="3" id="KW-0732">Signal</keyword>
<dbReference type="STRING" id="1045775.SAMN05216378_1980"/>
<name>A0A1I1X2D3_9BACL</name>
<evidence type="ECO:0000256" key="1">
    <source>
        <dbReference type="ARBA" id="ARBA00004196"/>
    </source>
</evidence>
<dbReference type="InterPro" id="IPR025997">
    <property type="entry name" value="SBP_2_dom"/>
</dbReference>
<protein>
    <submittedName>
        <fullName evidence="5">Ribose transport system substrate-binding protein</fullName>
    </submittedName>
</protein>
<dbReference type="Proteomes" id="UP000198855">
    <property type="component" value="Unassembled WGS sequence"/>
</dbReference>
<dbReference type="InterPro" id="IPR028082">
    <property type="entry name" value="Peripla_BP_I"/>
</dbReference>
<dbReference type="GO" id="GO:0030246">
    <property type="term" value="F:carbohydrate binding"/>
    <property type="evidence" value="ECO:0007669"/>
    <property type="project" value="UniProtKB-ARBA"/>
</dbReference>
<organism evidence="5 6">
    <name type="scientific">Paenibacillus catalpae</name>
    <dbReference type="NCBI Taxonomy" id="1045775"/>
    <lineage>
        <taxon>Bacteria</taxon>
        <taxon>Bacillati</taxon>
        <taxon>Bacillota</taxon>
        <taxon>Bacilli</taxon>
        <taxon>Bacillales</taxon>
        <taxon>Paenibacillaceae</taxon>
        <taxon>Paenibacillus</taxon>
    </lineage>
</organism>
<dbReference type="SUPFAM" id="SSF53822">
    <property type="entry name" value="Periplasmic binding protein-like I"/>
    <property type="match status" value="1"/>
</dbReference>
<dbReference type="CDD" id="cd20006">
    <property type="entry name" value="PBP1_ABC_sugar_binding-like"/>
    <property type="match status" value="1"/>
</dbReference>
<comment type="subcellular location">
    <subcellularLocation>
        <location evidence="1">Cell envelope</location>
    </subcellularLocation>
</comment>
<evidence type="ECO:0000256" key="2">
    <source>
        <dbReference type="ARBA" id="ARBA00007639"/>
    </source>
</evidence>
<dbReference type="AlphaFoldDB" id="A0A1I1X2D3"/>
<dbReference type="GO" id="GO:0030313">
    <property type="term" value="C:cell envelope"/>
    <property type="evidence" value="ECO:0007669"/>
    <property type="project" value="UniProtKB-SubCell"/>
</dbReference>
<evidence type="ECO:0000259" key="4">
    <source>
        <dbReference type="Pfam" id="PF13407"/>
    </source>
</evidence>
<dbReference type="PANTHER" id="PTHR46847:SF1">
    <property type="entry name" value="D-ALLOSE-BINDING PERIPLASMIC PROTEIN-RELATED"/>
    <property type="match status" value="1"/>
</dbReference>
<dbReference type="Gene3D" id="3.40.50.2300">
    <property type="match status" value="2"/>
</dbReference>
<proteinExistence type="inferred from homology"/>
<sequence>MSEYRRRSASAVLAAILILAAVFGIYKWVSAQRTDKTVDIIVTIKAKGQMIDFWKVLITGVEDAANEFGANVSIIGPPSEMEIDAQIEQLEQAIREKPDAIVMAATDYNRLVPIAREIAKAGIKLITVDSSINSGEALSFIATDNIAAGEKAGEEMAKLLPDSGASKIAIMSYVYGTSSQMEREKGVREWLDGNTRIEVVDTLYSEGKPDKAYELTKELLSKDPGIKGIVGLNEPSTVGAGRAIRELGLSGKVKLVGFDSSVDEVKLIEGGVLQATIVQKPYNMGYLSVKTAIEAVRGQKFPKWIDTESVIINKDNLYTEQNQKLLFPFVGE</sequence>
<evidence type="ECO:0000313" key="5">
    <source>
        <dbReference type="EMBL" id="SFE01492.1"/>
    </source>
</evidence>
<reference evidence="6" key="1">
    <citation type="submission" date="2016-10" db="EMBL/GenBank/DDBJ databases">
        <authorList>
            <person name="Varghese N."/>
            <person name="Submissions S."/>
        </authorList>
    </citation>
    <scope>NUCLEOTIDE SEQUENCE [LARGE SCALE GENOMIC DNA]</scope>
    <source>
        <strain evidence="6">CGMCC 1.10784</strain>
    </source>
</reference>
<dbReference type="PANTHER" id="PTHR46847">
    <property type="entry name" value="D-ALLOSE-BINDING PERIPLASMIC PROTEIN-RELATED"/>
    <property type="match status" value="1"/>
</dbReference>
<evidence type="ECO:0000256" key="3">
    <source>
        <dbReference type="ARBA" id="ARBA00022729"/>
    </source>
</evidence>
<gene>
    <name evidence="5" type="ORF">SAMN05216378_1980</name>
</gene>